<accession>A0ACC2WF94</accession>
<organism evidence="1 2">
    <name type="scientific">Naganishia vaughanmartiniae</name>
    <dbReference type="NCBI Taxonomy" id="1424756"/>
    <lineage>
        <taxon>Eukaryota</taxon>
        <taxon>Fungi</taxon>
        <taxon>Dikarya</taxon>
        <taxon>Basidiomycota</taxon>
        <taxon>Agaricomycotina</taxon>
        <taxon>Tremellomycetes</taxon>
        <taxon>Filobasidiales</taxon>
        <taxon>Filobasidiaceae</taxon>
        <taxon>Naganishia</taxon>
    </lineage>
</organism>
<keyword evidence="2" id="KW-1185">Reference proteome</keyword>
<reference evidence="1" key="1">
    <citation type="submission" date="2023-04" db="EMBL/GenBank/DDBJ databases">
        <title>Draft Genome sequencing of Naganishia species isolated from polar environments using Oxford Nanopore Technology.</title>
        <authorList>
            <person name="Leo P."/>
            <person name="Venkateswaran K."/>
        </authorList>
    </citation>
    <scope>NUCLEOTIDE SEQUENCE</scope>
    <source>
        <strain evidence="1">MNA-CCFEE 5425</strain>
    </source>
</reference>
<protein>
    <submittedName>
        <fullName evidence="1">Uncharacterized protein</fullName>
    </submittedName>
</protein>
<proteinExistence type="predicted"/>
<gene>
    <name evidence="1" type="ORF">QFC22_006731</name>
</gene>
<name>A0ACC2WF94_9TREE</name>
<evidence type="ECO:0000313" key="2">
    <source>
        <dbReference type="Proteomes" id="UP001243375"/>
    </source>
</evidence>
<evidence type="ECO:0000313" key="1">
    <source>
        <dbReference type="EMBL" id="KAJ9110409.1"/>
    </source>
</evidence>
<dbReference type="EMBL" id="JASBWU010000041">
    <property type="protein sequence ID" value="KAJ9110409.1"/>
    <property type="molecule type" value="Genomic_DNA"/>
</dbReference>
<dbReference type="Proteomes" id="UP001243375">
    <property type="component" value="Unassembled WGS sequence"/>
</dbReference>
<comment type="caution">
    <text evidence="1">The sequence shown here is derived from an EMBL/GenBank/DDBJ whole genome shotgun (WGS) entry which is preliminary data.</text>
</comment>
<sequence length="218" mass="24335">MDNLDSIGSIAGLAKSTVAEPSSASTSATPSNSVSLSKITIMHCTEGTLWAPVSAALFINIFGHGVLWFQNRNLGRLKQKWLDKAPSAPYLRTLLIYRLESSKRVPDEKNSSSERCFYDESSLRKLVEVDDSSGIQITDGVVLTSQRGWLLRFLFWAFGARTQGAALPRKIIKTIQNYNEAMHTFERVLVRYGHIKHAGESLKPQVEKAVKKDIVHQM</sequence>